<comment type="function">
    <text evidence="4">Has an important function as a repair enzyme for proteins that have been inactivated by oxidation. Catalyzes the reversible oxidation-reduction of methionine sulfoxide in proteins to methionine.</text>
</comment>
<sequence length="178" mass="20132">METAILGGGCFWCLEAVYRGMKGILSIAPGYAGGTVQHPTYQQVCTGQTGHAEVIRLEFDPAIISYAEILRIFFVMHDPTTLNRQGNDKGTQYRSVIFYENDQQKQLAERAKQDIAQEKIWGDQPVVTQIQPLTTFWPAEEAHFDYYARNPMAGYCQVIISPKVAKARKEFARYFSPA</sequence>
<dbReference type="NCBIfam" id="TIGR00401">
    <property type="entry name" value="msrA"/>
    <property type="match status" value="1"/>
</dbReference>
<comment type="catalytic activity">
    <reaction evidence="3 4">
        <text>[thioredoxin]-disulfide + L-methionine + H2O = L-methionine (S)-S-oxide + [thioredoxin]-dithiol</text>
        <dbReference type="Rhea" id="RHEA:19993"/>
        <dbReference type="Rhea" id="RHEA-COMP:10698"/>
        <dbReference type="Rhea" id="RHEA-COMP:10700"/>
        <dbReference type="ChEBI" id="CHEBI:15377"/>
        <dbReference type="ChEBI" id="CHEBI:29950"/>
        <dbReference type="ChEBI" id="CHEBI:50058"/>
        <dbReference type="ChEBI" id="CHEBI:57844"/>
        <dbReference type="ChEBI" id="CHEBI:58772"/>
        <dbReference type="EC" id="1.8.4.11"/>
    </reaction>
</comment>
<reference evidence="5 6" key="1">
    <citation type="submission" date="2016-05" db="EMBL/GenBank/DDBJ databases">
        <title>Genome sequencing of Acetobacter pasteurianus strain SRCM100623.</title>
        <authorList>
            <person name="Song Y.R."/>
        </authorList>
    </citation>
    <scope>NUCLEOTIDE SEQUENCE [LARGE SCALE GENOMIC DNA]</scope>
    <source>
        <strain evidence="5 6">SRCM100623</strain>
    </source>
</reference>
<evidence type="ECO:0000256" key="3">
    <source>
        <dbReference type="ARBA" id="ARBA00048782"/>
    </source>
</evidence>
<dbReference type="EMBL" id="LYUD01000099">
    <property type="protein sequence ID" value="OAZ73108.1"/>
    <property type="molecule type" value="Genomic_DNA"/>
</dbReference>
<dbReference type="AlphaFoldDB" id="A0A1A0DCW0"/>
<dbReference type="eggNOG" id="COG0225">
    <property type="taxonomic scope" value="Bacteria"/>
</dbReference>
<dbReference type="Proteomes" id="UP000093796">
    <property type="component" value="Unassembled WGS sequence"/>
</dbReference>
<evidence type="ECO:0000256" key="1">
    <source>
        <dbReference type="ARBA" id="ARBA00023002"/>
    </source>
</evidence>
<organism evidence="5 6">
    <name type="scientific">Acetobacter pasteurianus</name>
    <name type="common">Acetobacter turbidans</name>
    <dbReference type="NCBI Taxonomy" id="438"/>
    <lineage>
        <taxon>Bacteria</taxon>
        <taxon>Pseudomonadati</taxon>
        <taxon>Pseudomonadota</taxon>
        <taxon>Alphaproteobacteria</taxon>
        <taxon>Acetobacterales</taxon>
        <taxon>Acetobacteraceae</taxon>
        <taxon>Acetobacter</taxon>
    </lineage>
</organism>
<evidence type="ECO:0000313" key="6">
    <source>
        <dbReference type="Proteomes" id="UP000093796"/>
    </source>
</evidence>
<dbReference type="Pfam" id="PF01625">
    <property type="entry name" value="PMSR"/>
    <property type="match status" value="1"/>
</dbReference>
<dbReference type="RefSeq" id="WP_003629953.1">
    <property type="nucleotide sequence ID" value="NZ_LYUD01000099.1"/>
</dbReference>
<comment type="similarity">
    <text evidence="4">Belongs to the MsrA Met sulfoxide reductase family.</text>
</comment>
<dbReference type="HAMAP" id="MF_01401">
    <property type="entry name" value="MsrA"/>
    <property type="match status" value="1"/>
</dbReference>
<protein>
    <recommendedName>
        <fullName evidence="4">Peptide methionine sulfoxide reductase MsrA</fullName>
        <shortName evidence="4">Protein-methionine-S-oxide reductase</shortName>
        <ecNumber evidence="4">1.8.4.11</ecNumber>
    </recommendedName>
    <alternativeName>
        <fullName evidence="4">Peptide-methionine (S)-S-oxide reductase</fullName>
        <shortName evidence="4">Peptide Met(O) reductase</shortName>
    </alternativeName>
</protein>
<dbReference type="EC" id="1.8.4.11" evidence="4"/>
<dbReference type="OrthoDB" id="4174719at2"/>
<proteinExistence type="inferred from homology"/>
<evidence type="ECO:0000256" key="4">
    <source>
        <dbReference type="HAMAP-Rule" id="MF_01401"/>
    </source>
</evidence>
<dbReference type="Gene3D" id="3.30.1060.10">
    <property type="entry name" value="Peptide methionine sulphoxide reductase MsrA"/>
    <property type="match status" value="1"/>
</dbReference>
<dbReference type="SUPFAM" id="SSF55068">
    <property type="entry name" value="Peptide methionine sulfoxide reductase"/>
    <property type="match status" value="1"/>
</dbReference>
<dbReference type="PANTHER" id="PTHR43774">
    <property type="entry name" value="PEPTIDE METHIONINE SULFOXIDE REDUCTASE"/>
    <property type="match status" value="1"/>
</dbReference>
<comment type="caution">
    <text evidence="5">The sequence shown here is derived from an EMBL/GenBank/DDBJ whole genome shotgun (WGS) entry which is preliminary data.</text>
</comment>
<name>A0A1A0DCW0_ACEPA</name>
<dbReference type="PANTHER" id="PTHR43774:SF1">
    <property type="entry name" value="PEPTIDE METHIONINE SULFOXIDE REDUCTASE MSRA 2"/>
    <property type="match status" value="1"/>
</dbReference>
<feature type="active site" evidence="4">
    <location>
        <position position="10"/>
    </location>
</feature>
<comment type="catalytic activity">
    <reaction evidence="2 4">
        <text>L-methionyl-[protein] + [thioredoxin]-disulfide + H2O = L-methionyl-(S)-S-oxide-[protein] + [thioredoxin]-dithiol</text>
        <dbReference type="Rhea" id="RHEA:14217"/>
        <dbReference type="Rhea" id="RHEA-COMP:10698"/>
        <dbReference type="Rhea" id="RHEA-COMP:10700"/>
        <dbReference type="Rhea" id="RHEA-COMP:12313"/>
        <dbReference type="Rhea" id="RHEA-COMP:12315"/>
        <dbReference type="ChEBI" id="CHEBI:15377"/>
        <dbReference type="ChEBI" id="CHEBI:16044"/>
        <dbReference type="ChEBI" id="CHEBI:29950"/>
        <dbReference type="ChEBI" id="CHEBI:44120"/>
        <dbReference type="ChEBI" id="CHEBI:50058"/>
        <dbReference type="EC" id="1.8.4.11"/>
    </reaction>
</comment>
<evidence type="ECO:0000313" key="5">
    <source>
        <dbReference type="EMBL" id="OAZ73108.1"/>
    </source>
</evidence>
<evidence type="ECO:0000256" key="2">
    <source>
        <dbReference type="ARBA" id="ARBA00047806"/>
    </source>
</evidence>
<dbReference type="GO" id="GO:0008113">
    <property type="term" value="F:peptide-methionine (S)-S-oxide reductase activity"/>
    <property type="evidence" value="ECO:0007669"/>
    <property type="project" value="UniProtKB-UniRule"/>
</dbReference>
<accession>A0A1A0DCW0</accession>
<gene>
    <name evidence="4 5" type="primary">msrA</name>
    <name evidence="5" type="ORF">SRCM100623_01653</name>
</gene>
<dbReference type="InterPro" id="IPR002569">
    <property type="entry name" value="Met_Sox_Rdtase_MsrA_dom"/>
</dbReference>
<dbReference type="PATRIC" id="fig|438.15.peg.1846"/>
<keyword evidence="1 4" id="KW-0560">Oxidoreductase</keyword>
<dbReference type="InterPro" id="IPR036509">
    <property type="entry name" value="Met_Sox_Rdtase_MsrA_sf"/>
</dbReference>